<gene>
    <name evidence="6" type="ORF">C5E45_21635</name>
</gene>
<comment type="caution">
    <text evidence="6">The sequence shown here is derived from an EMBL/GenBank/DDBJ whole genome shotgun (WGS) entry which is preliminary data.</text>
</comment>
<feature type="region of interest" description="Disordered" evidence="4">
    <location>
        <begin position="140"/>
        <end position="173"/>
    </location>
</feature>
<keyword evidence="5" id="KW-0812">Transmembrane</keyword>
<organism evidence="6 7">
    <name type="scientific">Nocardia nova</name>
    <dbReference type="NCBI Taxonomy" id="37330"/>
    <lineage>
        <taxon>Bacteria</taxon>
        <taxon>Bacillati</taxon>
        <taxon>Actinomycetota</taxon>
        <taxon>Actinomycetes</taxon>
        <taxon>Mycobacteriales</taxon>
        <taxon>Nocardiaceae</taxon>
        <taxon>Nocardia</taxon>
    </lineage>
</organism>
<dbReference type="Gene3D" id="3.40.50.1820">
    <property type="entry name" value="alpha/beta hydrolase"/>
    <property type="match status" value="1"/>
</dbReference>
<keyword evidence="3" id="KW-0443">Lipid metabolism</keyword>
<dbReference type="PANTHER" id="PTHR10272:SF0">
    <property type="entry name" value="PLATELET-ACTIVATING FACTOR ACETYLHYDROLASE"/>
    <property type="match status" value="1"/>
</dbReference>
<dbReference type="InterPro" id="IPR029058">
    <property type="entry name" value="AB_hydrolase_fold"/>
</dbReference>
<keyword evidence="5" id="KW-1133">Transmembrane helix</keyword>
<protein>
    <submittedName>
        <fullName evidence="6">Uncharacterized protein</fullName>
    </submittedName>
</protein>
<dbReference type="PANTHER" id="PTHR10272">
    <property type="entry name" value="PLATELET-ACTIVATING FACTOR ACETYLHYDROLASE"/>
    <property type="match status" value="1"/>
</dbReference>
<evidence type="ECO:0000256" key="3">
    <source>
        <dbReference type="ARBA" id="ARBA00023098"/>
    </source>
</evidence>
<proteinExistence type="predicted"/>
<evidence type="ECO:0000256" key="1">
    <source>
        <dbReference type="ARBA" id="ARBA00022801"/>
    </source>
</evidence>
<sequence>MLCTRTDRPTTLVASLADTEKWGVVMRRRGLRRHIAAVAAAMVAFTVAVGVAEAAPSQSPVVVNLPAPTGSYPVGVTEWYLNDVDRADPWTSGHRELMVQVWYPAADQSAGPTAEWMPPGGREAQAEYLTELGVPSGSWALAPSHSRRDAPARAGGQPFPVLLNSPGMDDTTGWSTAQAEDLASHGYIVVAINHTHEAFAVQFPDGHTERTRVPLDSPQHVLPDLLLPTRVADTRFVLDQLTVAAEHPGRADLPQHLAEDLDLSKVGMFGHSLGGSTTVQAMRDDPRVRAGVDLDGPILGSVAAAGLDRPLLMLASDTSPWFGHPGWEPRWASNTGVKIPLRIAGTQHMSLCDQQVILPQLAAAGLLEPAETAEAVGTIDAARSIDLQRAYLLAYFDANFNRSGADIPQTLARLAQPEMLPHP</sequence>
<dbReference type="SUPFAM" id="SSF53474">
    <property type="entry name" value="alpha/beta-Hydrolases"/>
    <property type="match status" value="1"/>
</dbReference>
<reference evidence="6 7" key="1">
    <citation type="submission" date="2018-02" db="EMBL/GenBank/DDBJ databases">
        <title>8 Nocardia nova and 1 Nocardia cyriacigeorgica strain used for evolution to TMP-SMX.</title>
        <authorList>
            <person name="Mehta H."/>
            <person name="Weng J."/>
            <person name="Shamoo Y."/>
        </authorList>
    </citation>
    <scope>NUCLEOTIDE SEQUENCE [LARGE SCALE GENOMIC DNA]</scope>
    <source>
        <strain evidence="6 7">MDA3139</strain>
    </source>
</reference>
<feature type="transmembrane region" description="Helical" evidence="5">
    <location>
        <begin position="35"/>
        <end position="55"/>
    </location>
</feature>
<keyword evidence="2" id="KW-0442">Lipid degradation</keyword>
<evidence type="ECO:0000313" key="6">
    <source>
        <dbReference type="EMBL" id="PPJ36024.1"/>
    </source>
</evidence>
<keyword evidence="1" id="KW-0378">Hydrolase</keyword>
<evidence type="ECO:0000313" key="7">
    <source>
        <dbReference type="Proteomes" id="UP000239874"/>
    </source>
</evidence>
<evidence type="ECO:0000256" key="2">
    <source>
        <dbReference type="ARBA" id="ARBA00022963"/>
    </source>
</evidence>
<evidence type="ECO:0000256" key="5">
    <source>
        <dbReference type="SAM" id="Phobius"/>
    </source>
</evidence>
<dbReference type="Proteomes" id="UP000239874">
    <property type="component" value="Unassembled WGS sequence"/>
</dbReference>
<dbReference type="OrthoDB" id="569821at2"/>
<evidence type="ECO:0000256" key="4">
    <source>
        <dbReference type="SAM" id="MobiDB-lite"/>
    </source>
</evidence>
<dbReference type="EMBL" id="PSZC01000016">
    <property type="protein sequence ID" value="PPJ36024.1"/>
    <property type="molecule type" value="Genomic_DNA"/>
</dbReference>
<dbReference type="AlphaFoldDB" id="A0A2S6ALC2"/>
<accession>A0A2S6ALC2</accession>
<keyword evidence="5" id="KW-0472">Membrane</keyword>
<dbReference type="GO" id="GO:0003847">
    <property type="term" value="F:1-alkyl-2-acetylglycerophosphocholine esterase activity"/>
    <property type="evidence" value="ECO:0007669"/>
    <property type="project" value="TreeGrafter"/>
</dbReference>
<dbReference type="Pfam" id="PF03403">
    <property type="entry name" value="PAF-AH_p_II"/>
    <property type="match status" value="2"/>
</dbReference>
<dbReference type="GO" id="GO:0016042">
    <property type="term" value="P:lipid catabolic process"/>
    <property type="evidence" value="ECO:0007669"/>
    <property type="project" value="UniProtKB-KW"/>
</dbReference>
<name>A0A2S6ALC2_9NOCA</name>